<feature type="transmembrane region" description="Helical" evidence="1">
    <location>
        <begin position="154"/>
        <end position="174"/>
    </location>
</feature>
<proteinExistence type="predicted"/>
<sequence>MSSKPPMLVRIAGLCGVFAPIIAFTCIAIAIYYSTCFTWTGNWLSDLGGMAGEKPIWAARGVASVIFNVGLIIAGIMGAVFATAIRRIHMLNTRLGRIGTLLLVLDMYALCAVGIFPETTGYLHTFFSLVFFFLVALSLLAIGIVMRKASEKTLGCFVTLLGAISLCSLPLLLIPQPWGGNAVAEMFPIVSISAFAIVFGISLLKGKFELHLER</sequence>
<feature type="transmembrane region" description="Helical" evidence="1">
    <location>
        <begin position="122"/>
        <end position="142"/>
    </location>
</feature>
<name>X1HHY6_9ZZZZ</name>
<evidence type="ECO:0000313" key="2">
    <source>
        <dbReference type="EMBL" id="GAH53439.1"/>
    </source>
</evidence>
<accession>X1HHY6</accession>
<dbReference type="EMBL" id="BARU01018180">
    <property type="protein sequence ID" value="GAH53439.1"/>
    <property type="molecule type" value="Genomic_DNA"/>
</dbReference>
<feature type="transmembrane region" description="Helical" evidence="1">
    <location>
        <begin position="12"/>
        <end position="35"/>
    </location>
</feature>
<comment type="caution">
    <text evidence="2">The sequence shown here is derived from an EMBL/GenBank/DDBJ whole genome shotgun (WGS) entry which is preliminary data.</text>
</comment>
<dbReference type="AlphaFoldDB" id="X1HHY6"/>
<feature type="transmembrane region" description="Helical" evidence="1">
    <location>
        <begin position="95"/>
        <end position="116"/>
    </location>
</feature>
<reference evidence="2" key="1">
    <citation type="journal article" date="2014" name="Front. Microbiol.">
        <title>High frequency of phylogenetically diverse reductive dehalogenase-homologous genes in deep subseafloor sedimentary metagenomes.</title>
        <authorList>
            <person name="Kawai M."/>
            <person name="Futagami T."/>
            <person name="Toyoda A."/>
            <person name="Takaki Y."/>
            <person name="Nishi S."/>
            <person name="Hori S."/>
            <person name="Arai W."/>
            <person name="Tsubouchi T."/>
            <person name="Morono Y."/>
            <person name="Uchiyama I."/>
            <person name="Ito T."/>
            <person name="Fujiyama A."/>
            <person name="Inagaki F."/>
            <person name="Takami H."/>
        </authorList>
    </citation>
    <scope>NUCLEOTIDE SEQUENCE</scope>
    <source>
        <strain evidence="2">Expedition CK06-06</strain>
    </source>
</reference>
<dbReference type="InterPro" id="IPR009339">
    <property type="entry name" value="DUF998"/>
</dbReference>
<feature type="transmembrane region" description="Helical" evidence="1">
    <location>
        <begin position="186"/>
        <end position="204"/>
    </location>
</feature>
<dbReference type="Pfam" id="PF06197">
    <property type="entry name" value="DUF998"/>
    <property type="match status" value="1"/>
</dbReference>
<feature type="transmembrane region" description="Helical" evidence="1">
    <location>
        <begin position="55"/>
        <end position="83"/>
    </location>
</feature>
<organism evidence="2">
    <name type="scientific">marine sediment metagenome</name>
    <dbReference type="NCBI Taxonomy" id="412755"/>
    <lineage>
        <taxon>unclassified sequences</taxon>
        <taxon>metagenomes</taxon>
        <taxon>ecological metagenomes</taxon>
    </lineage>
</organism>
<dbReference type="PANTHER" id="PTHR42241">
    <property type="entry name" value="HYPOTHETICAL MEMBRANE PROTEIN, CONSERVED, DUF998 FAMILY"/>
    <property type="match status" value="1"/>
</dbReference>
<keyword evidence="1" id="KW-0472">Membrane</keyword>
<keyword evidence="1" id="KW-0812">Transmembrane</keyword>
<evidence type="ECO:0008006" key="3">
    <source>
        <dbReference type="Google" id="ProtNLM"/>
    </source>
</evidence>
<gene>
    <name evidence="2" type="ORF">S03H2_30072</name>
</gene>
<dbReference type="PANTHER" id="PTHR42241:SF2">
    <property type="entry name" value="HYPOTHETICAL MEMBRANE PROTEIN, CONSERVED, DUF998 FAMILY"/>
    <property type="match status" value="1"/>
</dbReference>
<evidence type="ECO:0000256" key="1">
    <source>
        <dbReference type="SAM" id="Phobius"/>
    </source>
</evidence>
<protein>
    <recommendedName>
        <fullName evidence="3">DUF998 domain-containing protein</fullName>
    </recommendedName>
</protein>
<keyword evidence="1" id="KW-1133">Transmembrane helix</keyword>